<gene>
    <name evidence="11" type="ORF">PVAP13_8KG072800</name>
</gene>
<protein>
    <submittedName>
        <fullName evidence="11">Uncharacterized protein</fullName>
    </submittedName>
</protein>
<accession>A0A8T0PH21</accession>
<feature type="compositionally biased region" description="Basic and acidic residues" evidence="8">
    <location>
        <begin position="527"/>
        <end position="537"/>
    </location>
</feature>
<feature type="domain" description="CCT" evidence="10">
    <location>
        <begin position="733"/>
        <end position="775"/>
    </location>
</feature>
<dbReference type="InterPro" id="IPR011006">
    <property type="entry name" value="CheY-like_superfamily"/>
</dbReference>
<dbReference type="Pfam" id="PF06203">
    <property type="entry name" value="CCT"/>
    <property type="match status" value="1"/>
</dbReference>
<proteinExistence type="inferred from homology"/>
<evidence type="ECO:0000256" key="8">
    <source>
        <dbReference type="SAM" id="MobiDB-lite"/>
    </source>
</evidence>
<feature type="region of interest" description="Disordered" evidence="8">
    <location>
        <begin position="295"/>
        <end position="373"/>
    </location>
</feature>
<evidence type="ECO:0000256" key="2">
    <source>
        <dbReference type="ARBA" id="ARBA00010330"/>
    </source>
</evidence>
<dbReference type="Gene3D" id="3.40.50.2300">
    <property type="match status" value="1"/>
</dbReference>
<dbReference type="InterPro" id="IPR045279">
    <property type="entry name" value="ARR-like"/>
</dbReference>
<sequence length="789" mass="85513">MCATRDPTRTCGEYTSPLIHPAREKYPSLVAVAVVPWWWYLLRRSPSAAGLGADVAPAARKKNIGDIFPTAPSLPFPSRRPFSAPAPAPAAAAAPFPSTNRMSPDADAAVASAGGGGGGGGEAAGASPSPASAAAVRWDQILPRRSLRVLLVEHDDSTRQVVTALLRKCGYRVAAVADGMKAWEVMRGRAYAFDLVLTEVAMPSLSGIQLLARIVAADECKNIPVIMMSSQDSIGTVLKCMQKGAVDFLVKPVRKNELRNLWQHVWRRHAMNSQINGSENNAASNHISANVANVSKAGENSDEESDAQSFGSKRETEIQSIEKLPDTRADEGAGSSRKSKLQNESYDGVNTKLHVSKDSDDAPSVSEKNVRSKGLNGITSAKVAEQIMDNALRIADASSRRPSNLGKDLAMAQPTADGQCKSSVVERNAPTESSLGEKSKGAAISNAKSCPSQFLETNQHHLSGYKIQEFREKDIFNHSNSSAFSRYGNKRIEPSAEHQFFPSHCITRQEPVHDKDPVSQPSGVLPPHEHNSGESRRQAHIPLDSSTEGAAVLCSSSAREDVGASSSSHRQDNMSHPSYGFIPLPIPVGAAMPYHYGAILQPVYYPQAPRMHCDSGGINKAAIQHASGQLNYHENRSIPSQVDEHKQSEENQQLHHSRQILRESGEPVDLARAHAEHVNQSASCSQDVRKGSGCTGSGQTDINTNTMVALESGNESGVQNCYNNGLDSDRSRREAALMKFRMKRKDRCFEKKVRYHSRKKLAEQRPRVKGQFVSQKLKSATTVDAETDS</sequence>
<comment type="caution">
    <text evidence="6">Lacks conserved residue(s) required for the propagation of feature annotation.</text>
</comment>
<dbReference type="AlphaFoldDB" id="A0A8T0PH21"/>
<evidence type="ECO:0000259" key="10">
    <source>
        <dbReference type="PROSITE" id="PS51017"/>
    </source>
</evidence>
<dbReference type="SMART" id="SM00448">
    <property type="entry name" value="REC"/>
    <property type="match status" value="1"/>
</dbReference>
<evidence type="ECO:0000256" key="5">
    <source>
        <dbReference type="ARBA" id="ARBA00023242"/>
    </source>
</evidence>
<evidence type="ECO:0000259" key="9">
    <source>
        <dbReference type="PROSITE" id="PS50110"/>
    </source>
</evidence>
<dbReference type="GO" id="GO:0048511">
    <property type="term" value="P:rhythmic process"/>
    <property type="evidence" value="ECO:0007669"/>
    <property type="project" value="UniProtKB-KW"/>
</dbReference>
<dbReference type="PROSITE" id="PS50110">
    <property type="entry name" value="RESPONSE_REGULATORY"/>
    <property type="match status" value="1"/>
</dbReference>
<feature type="region of interest" description="Disordered" evidence="8">
    <location>
        <begin position="511"/>
        <end position="576"/>
    </location>
</feature>
<dbReference type="PANTHER" id="PTHR43874:SF117">
    <property type="entry name" value="TWO-COMPONENT RESPONSE REGULATOR-LIKE APRR3"/>
    <property type="match status" value="1"/>
</dbReference>
<evidence type="ECO:0000256" key="3">
    <source>
        <dbReference type="ARBA" id="ARBA00023012"/>
    </source>
</evidence>
<evidence type="ECO:0000313" key="11">
    <source>
        <dbReference type="EMBL" id="KAG2560198.1"/>
    </source>
</evidence>
<feature type="compositionally biased region" description="Gly residues" evidence="8">
    <location>
        <begin position="113"/>
        <end position="123"/>
    </location>
</feature>
<evidence type="ECO:0000256" key="4">
    <source>
        <dbReference type="ARBA" id="ARBA00023108"/>
    </source>
</evidence>
<keyword evidence="5 7" id="KW-0539">Nucleus</keyword>
<feature type="compositionally biased region" description="Low complexity" evidence="8">
    <location>
        <begin position="76"/>
        <end position="112"/>
    </location>
</feature>
<comment type="caution">
    <text evidence="11">The sequence shown here is derived from an EMBL/GenBank/DDBJ whole genome shotgun (WGS) entry which is preliminary data.</text>
</comment>
<feature type="region of interest" description="Disordered" evidence="8">
    <location>
        <begin position="760"/>
        <end position="789"/>
    </location>
</feature>
<dbReference type="PANTHER" id="PTHR43874">
    <property type="entry name" value="TWO-COMPONENT RESPONSE REGULATOR"/>
    <property type="match status" value="1"/>
</dbReference>
<dbReference type="GO" id="GO:0005634">
    <property type="term" value="C:nucleus"/>
    <property type="evidence" value="ECO:0007669"/>
    <property type="project" value="UniProtKB-SubCell"/>
</dbReference>
<feature type="region of interest" description="Disordered" evidence="8">
    <location>
        <begin position="414"/>
        <end position="440"/>
    </location>
</feature>
<organism evidence="11 12">
    <name type="scientific">Panicum virgatum</name>
    <name type="common">Blackwell switchgrass</name>
    <dbReference type="NCBI Taxonomy" id="38727"/>
    <lineage>
        <taxon>Eukaryota</taxon>
        <taxon>Viridiplantae</taxon>
        <taxon>Streptophyta</taxon>
        <taxon>Embryophyta</taxon>
        <taxon>Tracheophyta</taxon>
        <taxon>Spermatophyta</taxon>
        <taxon>Magnoliopsida</taxon>
        <taxon>Liliopsida</taxon>
        <taxon>Poales</taxon>
        <taxon>Poaceae</taxon>
        <taxon>PACMAD clade</taxon>
        <taxon>Panicoideae</taxon>
        <taxon>Panicodae</taxon>
        <taxon>Paniceae</taxon>
        <taxon>Panicinae</taxon>
        <taxon>Panicum</taxon>
        <taxon>Panicum sect. Hiantes</taxon>
    </lineage>
</organism>
<dbReference type="InterPro" id="IPR010402">
    <property type="entry name" value="CCT_domain"/>
</dbReference>
<dbReference type="EMBL" id="CM029051">
    <property type="protein sequence ID" value="KAG2560198.1"/>
    <property type="molecule type" value="Genomic_DNA"/>
</dbReference>
<name>A0A8T0PH21_PANVG</name>
<dbReference type="InterPro" id="IPR001789">
    <property type="entry name" value="Sig_transdc_resp-reg_receiver"/>
</dbReference>
<dbReference type="Proteomes" id="UP000823388">
    <property type="component" value="Chromosome 8K"/>
</dbReference>
<reference evidence="11" key="1">
    <citation type="submission" date="2020-05" db="EMBL/GenBank/DDBJ databases">
        <title>WGS assembly of Panicum virgatum.</title>
        <authorList>
            <person name="Lovell J.T."/>
            <person name="Jenkins J."/>
            <person name="Shu S."/>
            <person name="Juenger T.E."/>
            <person name="Schmutz J."/>
        </authorList>
    </citation>
    <scope>NUCLEOTIDE SEQUENCE</scope>
    <source>
        <strain evidence="11">AP13</strain>
    </source>
</reference>
<feature type="region of interest" description="Disordered" evidence="8">
    <location>
        <begin position="76"/>
        <end position="129"/>
    </location>
</feature>
<keyword evidence="3" id="KW-0902">Two-component regulatory system</keyword>
<comment type="subcellular location">
    <subcellularLocation>
        <location evidence="1 7">Nucleus</location>
    </subcellularLocation>
</comment>
<feature type="domain" description="Response regulatory" evidence="9">
    <location>
        <begin position="148"/>
        <end position="266"/>
    </location>
</feature>
<keyword evidence="12" id="KW-1185">Reference proteome</keyword>
<dbReference type="Pfam" id="PF00072">
    <property type="entry name" value="Response_reg"/>
    <property type="match status" value="1"/>
</dbReference>
<feature type="compositionally biased region" description="Polar residues" evidence="8">
    <location>
        <begin position="772"/>
        <end position="789"/>
    </location>
</feature>
<evidence type="ECO:0000256" key="1">
    <source>
        <dbReference type="ARBA" id="ARBA00004123"/>
    </source>
</evidence>
<dbReference type="SUPFAM" id="SSF52172">
    <property type="entry name" value="CheY-like"/>
    <property type="match status" value="1"/>
</dbReference>
<dbReference type="GO" id="GO:0000160">
    <property type="term" value="P:phosphorelay signal transduction system"/>
    <property type="evidence" value="ECO:0007669"/>
    <property type="project" value="UniProtKB-KW"/>
</dbReference>
<dbReference type="GO" id="GO:0009736">
    <property type="term" value="P:cytokinin-activated signaling pathway"/>
    <property type="evidence" value="ECO:0007669"/>
    <property type="project" value="InterPro"/>
</dbReference>
<comment type="similarity">
    <text evidence="2">Belongs to the ARR-like family.</text>
</comment>
<keyword evidence="4" id="KW-0090">Biological rhythms</keyword>
<evidence type="ECO:0000256" key="7">
    <source>
        <dbReference type="PROSITE-ProRule" id="PRU00357"/>
    </source>
</evidence>
<evidence type="ECO:0000256" key="6">
    <source>
        <dbReference type="PROSITE-ProRule" id="PRU00169"/>
    </source>
</evidence>
<dbReference type="PROSITE" id="PS51017">
    <property type="entry name" value="CCT"/>
    <property type="match status" value="1"/>
</dbReference>
<evidence type="ECO:0000313" key="12">
    <source>
        <dbReference type="Proteomes" id="UP000823388"/>
    </source>
</evidence>